<evidence type="ECO:0000256" key="7">
    <source>
        <dbReference type="SAM" id="Phobius"/>
    </source>
</evidence>
<protein>
    <recommendedName>
        <fullName evidence="10">DUF829-domain-containing protein</fullName>
    </recommendedName>
</protein>
<evidence type="ECO:0000313" key="9">
    <source>
        <dbReference type="Proteomes" id="UP000297245"/>
    </source>
</evidence>
<dbReference type="AlphaFoldDB" id="A0A4S8M012"/>
<evidence type="ECO:0008006" key="10">
    <source>
        <dbReference type="Google" id="ProtNLM"/>
    </source>
</evidence>
<keyword evidence="9" id="KW-1185">Reference proteome</keyword>
<dbReference type="Proteomes" id="UP000297245">
    <property type="component" value="Unassembled WGS sequence"/>
</dbReference>
<proteinExistence type="inferred from homology"/>
<feature type="transmembrane region" description="Helical" evidence="7">
    <location>
        <begin position="173"/>
        <end position="193"/>
    </location>
</feature>
<reference evidence="8 9" key="1">
    <citation type="journal article" date="2019" name="Nat. Ecol. Evol.">
        <title>Megaphylogeny resolves global patterns of mushroom evolution.</title>
        <authorList>
            <person name="Varga T."/>
            <person name="Krizsan K."/>
            <person name="Foldi C."/>
            <person name="Dima B."/>
            <person name="Sanchez-Garcia M."/>
            <person name="Sanchez-Ramirez S."/>
            <person name="Szollosi G.J."/>
            <person name="Szarkandi J.G."/>
            <person name="Papp V."/>
            <person name="Albert L."/>
            <person name="Andreopoulos W."/>
            <person name="Angelini C."/>
            <person name="Antonin V."/>
            <person name="Barry K.W."/>
            <person name="Bougher N.L."/>
            <person name="Buchanan P."/>
            <person name="Buyck B."/>
            <person name="Bense V."/>
            <person name="Catcheside P."/>
            <person name="Chovatia M."/>
            <person name="Cooper J."/>
            <person name="Damon W."/>
            <person name="Desjardin D."/>
            <person name="Finy P."/>
            <person name="Geml J."/>
            <person name="Haridas S."/>
            <person name="Hughes K."/>
            <person name="Justo A."/>
            <person name="Karasinski D."/>
            <person name="Kautmanova I."/>
            <person name="Kiss B."/>
            <person name="Kocsube S."/>
            <person name="Kotiranta H."/>
            <person name="LaButti K.M."/>
            <person name="Lechner B.E."/>
            <person name="Liimatainen K."/>
            <person name="Lipzen A."/>
            <person name="Lukacs Z."/>
            <person name="Mihaltcheva S."/>
            <person name="Morgado L.N."/>
            <person name="Niskanen T."/>
            <person name="Noordeloos M.E."/>
            <person name="Ohm R.A."/>
            <person name="Ortiz-Santana B."/>
            <person name="Ovrebo C."/>
            <person name="Racz N."/>
            <person name="Riley R."/>
            <person name="Savchenko A."/>
            <person name="Shiryaev A."/>
            <person name="Soop K."/>
            <person name="Spirin V."/>
            <person name="Szebenyi C."/>
            <person name="Tomsovsky M."/>
            <person name="Tulloss R.E."/>
            <person name="Uehling J."/>
            <person name="Grigoriev I.V."/>
            <person name="Vagvolgyi C."/>
            <person name="Papp T."/>
            <person name="Martin F.M."/>
            <person name="Miettinen O."/>
            <person name="Hibbett D.S."/>
            <person name="Nagy L.G."/>
        </authorList>
    </citation>
    <scope>NUCLEOTIDE SEQUENCE [LARGE SCALE GENOMIC DNA]</scope>
    <source>
        <strain evidence="8 9">CBS 962.96</strain>
    </source>
</reference>
<organism evidence="8 9">
    <name type="scientific">Dendrothele bispora (strain CBS 962.96)</name>
    <dbReference type="NCBI Taxonomy" id="1314807"/>
    <lineage>
        <taxon>Eukaryota</taxon>
        <taxon>Fungi</taxon>
        <taxon>Dikarya</taxon>
        <taxon>Basidiomycota</taxon>
        <taxon>Agaricomycotina</taxon>
        <taxon>Agaricomycetes</taxon>
        <taxon>Agaricomycetidae</taxon>
        <taxon>Agaricales</taxon>
        <taxon>Agaricales incertae sedis</taxon>
        <taxon>Dendrothele</taxon>
    </lineage>
</organism>
<evidence type="ECO:0000256" key="1">
    <source>
        <dbReference type="ARBA" id="ARBA00007387"/>
    </source>
</evidence>
<evidence type="ECO:0000256" key="2">
    <source>
        <dbReference type="ARBA" id="ARBA00022692"/>
    </source>
</evidence>
<dbReference type="PANTHER" id="PTHR12265:SF30">
    <property type="entry name" value="TRANSMEMBRANE PROTEIN 53"/>
    <property type="match status" value="1"/>
</dbReference>
<keyword evidence="2 7" id="KW-0812">Transmembrane</keyword>
<comment type="subcellular location">
    <subcellularLocation>
        <location evidence="6">Nucleus outer membrane</location>
        <topology evidence="6">Single-pass membrane protein</topology>
    </subcellularLocation>
</comment>
<evidence type="ECO:0000313" key="8">
    <source>
        <dbReference type="EMBL" id="THU94893.1"/>
    </source>
</evidence>
<dbReference type="InterPro" id="IPR029058">
    <property type="entry name" value="AB_hydrolase_fold"/>
</dbReference>
<dbReference type="OrthoDB" id="77878at2759"/>
<evidence type="ECO:0000256" key="3">
    <source>
        <dbReference type="ARBA" id="ARBA00022989"/>
    </source>
</evidence>
<dbReference type="PANTHER" id="PTHR12265">
    <property type="entry name" value="TRANSMEMBRANE PROTEIN 53"/>
    <property type="match status" value="1"/>
</dbReference>
<name>A0A4S8M012_DENBC</name>
<dbReference type="GO" id="GO:0005640">
    <property type="term" value="C:nuclear outer membrane"/>
    <property type="evidence" value="ECO:0007669"/>
    <property type="project" value="UniProtKB-SubCell"/>
</dbReference>
<dbReference type="Gene3D" id="3.40.50.1820">
    <property type="entry name" value="alpha/beta hydrolase"/>
    <property type="match status" value="1"/>
</dbReference>
<evidence type="ECO:0000256" key="6">
    <source>
        <dbReference type="ARBA" id="ARBA00034303"/>
    </source>
</evidence>
<dbReference type="InterPro" id="IPR008547">
    <property type="entry name" value="DUF829_TMEM53"/>
</dbReference>
<keyword evidence="3 7" id="KW-1133">Transmembrane helix</keyword>
<sequence>MSSTPTDRAEFVSIGQDVFLRRADAKAPNAETDPEVILVFGWMGAKLAHIHKYTKKYEELYPAATQILIRSEPSFFFSFPGTRRAKLRPVVEALQALGYVSTPQSKLISQPRILVHSFSNGGGLQMLSLGQLLHSQGITPEIYRDARTISALIVDSSPGGEGFRNAIRVFAQFFPSLLIRIPLTAILTILYPFRIIRTRIFGTVPLFTRLKNGLAAPSILPWFDQSTPRLYIYSRQDEMVPFDEVREHVAHVREAGLNVREEAFENSPHVAHARTDPPRYWNAVQELWSSAVAVMTGVLKN</sequence>
<dbReference type="EMBL" id="ML179213">
    <property type="protein sequence ID" value="THU94893.1"/>
    <property type="molecule type" value="Genomic_DNA"/>
</dbReference>
<dbReference type="Pfam" id="PF05705">
    <property type="entry name" value="DUF829"/>
    <property type="match status" value="1"/>
</dbReference>
<comment type="similarity">
    <text evidence="1">Belongs to the TMEM53 family.</text>
</comment>
<accession>A0A4S8M012</accession>
<gene>
    <name evidence="8" type="ORF">K435DRAFT_860068</name>
</gene>
<evidence type="ECO:0000256" key="4">
    <source>
        <dbReference type="ARBA" id="ARBA00023136"/>
    </source>
</evidence>
<dbReference type="SUPFAM" id="SSF53474">
    <property type="entry name" value="alpha/beta-Hydrolases"/>
    <property type="match status" value="1"/>
</dbReference>
<evidence type="ECO:0000256" key="5">
    <source>
        <dbReference type="ARBA" id="ARBA00023242"/>
    </source>
</evidence>
<keyword evidence="5" id="KW-0539">Nucleus</keyword>
<keyword evidence="4 7" id="KW-0472">Membrane</keyword>